<dbReference type="PANTHER" id="PTHR38696">
    <property type="entry name" value="MEDIATOR OF RNA POLYMERASE II TRANSCRIPTION SUBUNIT 13"/>
    <property type="match status" value="1"/>
</dbReference>
<protein>
    <submittedName>
        <fullName evidence="2">Uncharacterized protein</fullName>
    </submittedName>
</protein>
<accession>A0AA35LR86</accession>
<dbReference type="EMBL" id="CABFNP030000521">
    <property type="protein sequence ID" value="CAI6038053.1"/>
    <property type="molecule type" value="Genomic_DNA"/>
</dbReference>
<feature type="compositionally biased region" description="Polar residues" evidence="1">
    <location>
        <begin position="36"/>
        <end position="52"/>
    </location>
</feature>
<evidence type="ECO:0000256" key="1">
    <source>
        <dbReference type="SAM" id="MobiDB-lite"/>
    </source>
</evidence>
<evidence type="ECO:0000313" key="2">
    <source>
        <dbReference type="EMBL" id="CAI6038053.1"/>
    </source>
</evidence>
<reference evidence="2" key="1">
    <citation type="submission" date="2023-01" db="EMBL/GenBank/DDBJ databases">
        <authorList>
            <person name="Piombo E."/>
        </authorList>
    </citation>
    <scope>NUCLEOTIDE SEQUENCE</scope>
</reference>
<name>A0AA35LR86_9HYPO</name>
<sequence length="193" mass="21474">MGQCVKKNINLSILQNKLPFAIAMGNPATDDYQPPSYEQATQGKPGPSQQNKSYHDTFSAKFAFVTLNQHDRIRLINFPADTVTSVQGFLKTAWPKGVQEVRDYGQSREFKLNGYPWYRGVDGSLGPDDTSRLVKELLGALYNMGWVLHSAVDLRKPGNKGCSLSSFSWVISLSNTFARCSCFSPAKHTTTEM</sequence>
<comment type="caution">
    <text evidence="2">The sequence shown here is derived from an EMBL/GenBank/DDBJ whole genome shotgun (WGS) entry which is preliminary data.</text>
</comment>
<keyword evidence="3" id="KW-1185">Reference proteome</keyword>
<dbReference type="PANTHER" id="PTHR38696:SF1">
    <property type="entry name" value="MEDIATOR OF RNA POLYMERASE II TRANSCRIPTION SUBUNIT 13"/>
    <property type="match status" value="1"/>
</dbReference>
<proteinExistence type="predicted"/>
<dbReference type="Proteomes" id="UP001160390">
    <property type="component" value="Unassembled WGS sequence"/>
</dbReference>
<evidence type="ECO:0000313" key="3">
    <source>
        <dbReference type="Proteomes" id="UP001160390"/>
    </source>
</evidence>
<dbReference type="AlphaFoldDB" id="A0AA35LR86"/>
<feature type="region of interest" description="Disordered" evidence="1">
    <location>
        <begin position="29"/>
        <end position="53"/>
    </location>
</feature>
<organism evidence="2 3">
    <name type="scientific">Clonostachys chloroleuca</name>
    <dbReference type="NCBI Taxonomy" id="1926264"/>
    <lineage>
        <taxon>Eukaryota</taxon>
        <taxon>Fungi</taxon>
        <taxon>Dikarya</taxon>
        <taxon>Ascomycota</taxon>
        <taxon>Pezizomycotina</taxon>
        <taxon>Sordariomycetes</taxon>
        <taxon>Hypocreomycetidae</taxon>
        <taxon>Hypocreales</taxon>
        <taxon>Bionectriaceae</taxon>
        <taxon>Clonostachys</taxon>
    </lineage>
</organism>
<gene>
    <name evidence="2" type="ORF">CCHLO57077_00016005</name>
</gene>